<protein>
    <submittedName>
        <fullName evidence="2">Agmatine deiminase</fullName>
        <ecNumber evidence="2">3.5.3.12</ecNumber>
    </submittedName>
</protein>
<organism evidence="2 3">
    <name type="scientific">Algisphaera agarilytica</name>
    <dbReference type="NCBI Taxonomy" id="1385975"/>
    <lineage>
        <taxon>Bacteria</taxon>
        <taxon>Pseudomonadati</taxon>
        <taxon>Planctomycetota</taxon>
        <taxon>Phycisphaerae</taxon>
        <taxon>Phycisphaerales</taxon>
        <taxon>Phycisphaeraceae</taxon>
        <taxon>Algisphaera</taxon>
    </lineage>
</organism>
<dbReference type="GO" id="GO:0009446">
    <property type="term" value="P:putrescine biosynthetic process"/>
    <property type="evidence" value="ECO:0007669"/>
    <property type="project" value="InterPro"/>
</dbReference>
<evidence type="ECO:0000313" key="2">
    <source>
        <dbReference type="EMBL" id="MBB6429714.1"/>
    </source>
</evidence>
<dbReference type="GO" id="GO:0047632">
    <property type="term" value="F:agmatine deiminase activity"/>
    <property type="evidence" value="ECO:0007669"/>
    <property type="project" value="UniProtKB-EC"/>
</dbReference>
<name>A0A7X0H8E5_9BACT</name>
<keyword evidence="3" id="KW-1185">Reference proteome</keyword>
<proteinExistence type="predicted"/>
<evidence type="ECO:0000256" key="1">
    <source>
        <dbReference type="ARBA" id="ARBA00022801"/>
    </source>
</evidence>
<keyword evidence="1 2" id="KW-0378">Hydrolase</keyword>
<dbReference type="Gene3D" id="3.75.10.10">
    <property type="entry name" value="L-arginine/glycine Amidinotransferase, Chain A"/>
    <property type="match status" value="1"/>
</dbReference>
<gene>
    <name evidence="2" type="ORF">HNQ40_001520</name>
</gene>
<dbReference type="InterPro" id="IPR007466">
    <property type="entry name" value="Peptidyl-Arg-deiminase_porph"/>
</dbReference>
<dbReference type="RefSeq" id="WP_184677279.1">
    <property type="nucleotide sequence ID" value="NZ_JACHGY010000001.1"/>
</dbReference>
<dbReference type="PANTHER" id="PTHR31377">
    <property type="entry name" value="AGMATINE DEIMINASE-RELATED"/>
    <property type="match status" value="1"/>
</dbReference>
<dbReference type="EC" id="3.5.3.12" evidence="2"/>
<dbReference type="Proteomes" id="UP000541810">
    <property type="component" value="Unassembled WGS sequence"/>
</dbReference>
<dbReference type="Pfam" id="PF04371">
    <property type="entry name" value="PAD_porph"/>
    <property type="match status" value="1"/>
</dbReference>
<comment type="caution">
    <text evidence="2">The sequence shown here is derived from an EMBL/GenBank/DDBJ whole genome shotgun (WGS) entry which is preliminary data.</text>
</comment>
<reference evidence="2 3" key="1">
    <citation type="submission" date="2020-08" db="EMBL/GenBank/DDBJ databases">
        <title>Genomic Encyclopedia of Type Strains, Phase IV (KMG-IV): sequencing the most valuable type-strain genomes for metagenomic binning, comparative biology and taxonomic classification.</title>
        <authorList>
            <person name="Goeker M."/>
        </authorList>
    </citation>
    <scope>NUCLEOTIDE SEQUENCE [LARGE SCALE GENOMIC DNA]</scope>
    <source>
        <strain evidence="2 3">DSM 103725</strain>
    </source>
</reference>
<dbReference type="PANTHER" id="PTHR31377:SF0">
    <property type="entry name" value="AGMATINE DEIMINASE-RELATED"/>
    <property type="match status" value="1"/>
</dbReference>
<dbReference type="SUPFAM" id="SSF55909">
    <property type="entry name" value="Pentein"/>
    <property type="match status" value="2"/>
</dbReference>
<dbReference type="AlphaFoldDB" id="A0A7X0H8E5"/>
<evidence type="ECO:0000313" key="3">
    <source>
        <dbReference type="Proteomes" id="UP000541810"/>
    </source>
</evidence>
<dbReference type="EMBL" id="JACHGY010000001">
    <property type="protein sequence ID" value="MBB6429714.1"/>
    <property type="molecule type" value="Genomic_DNA"/>
</dbReference>
<dbReference type="GO" id="GO:0004668">
    <property type="term" value="F:protein-arginine deiminase activity"/>
    <property type="evidence" value="ECO:0007669"/>
    <property type="project" value="InterPro"/>
</dbReference>
<sequence>MASPPPPEHVSFRWPAEWEPLEAVWVVPPHNPETWPGCLDKAQAEHAAWCKAMAEVVRVRTTDELGIATNDSWIRDFGPLFVWRDEAGSPPLREGLGQGEGAEHSSDLLRQAAADGELRHPHPSPLPQGRGGQTTMPQLVIQDFRFNGWGDKYETRALDDAVSGKLAEALGLPIVKHDQVLEGGALETDGRGTLLTTTDCLLNPSRNGPTDRDTMEQLLNDALGITRTIWLSAQLPGDDTDGHIDNAARFVSPDSVVVHPAIDTTPLRDAGLNVIELPAVDPIFYDYPGDRFGPAQRMQLPCSYANFLIANGRIFVPTFGQPADDRALRLLDDAMPNHTPVPIRSNHLVVGQGALHCLSMQQPAASS</sequence>
<accession>A0A7X0H8E5</accession>